<evidence type="ECO:0000313" key="2">
    <source>
        <dbReference type="EMBL" id="MBC5735852.1"/>
    </source>
</evidence>
<dbReference type="PANTHER" id="PTHR43441:SF6">
    <property type="entry name" value="N-ACETYLTRANSFERASE DOMAIN-CONTAINING PROTEIN"/>
    <property type="match status" value="1"/>
</dbReference>
<keyword evidence="3" id="KW-1185">Reference proteome</keyword>
<dbReference type="GO" id="GO:0008999">
    <property type="term" value="F:protein-N-terminal-alanine acetyltransferase activity"/>
    <property type="evidence" value="ECO:0007669"/>
    <property type="project" value="TreeGrafter"/>
</dbReference>
<feature type="domain" description="N-acetyltransferase" evidence="1">
    <location>
        <begin position="6"/>
        <end position="164"/>
    </location>
</feature>
<name>A0A8J6JIE2_9FIRM</name>
<evidence type="ECO:0000313" key="3">
    <source>
        <dbReference type="Proteomes" id="UP000607645"/>
    </source>
</evidence>
<dbReference type="InterPro" id="IPR016181">
    <property type="entry name" value="Acyl_CoA_acyltransferase"/>
</dbReference>
<protein>
    <submittedName>
        <fullName evidence="2">GNAT family N-acetyltransferase</fullName>
    </submittedName>
</protein>
<organism evidence="2 3">
    <name type="scientific">Lawsonibacter faecis</name>
    <dbReference type="NCBI Taxonomy" id="2763052"/>
    <lineage>
        <taxon>Bacteria</taxon>
        <taxon>Bacillati</taxon>
        <taxon>Bacillota</taxon>
        <taxon>Clostridia</taxon>
        <taxon>Eubacteriales</taxon>
        <taxon>Oscillospiraceae</taxon>
        <taxon>Lawsonibacter</taxon>
    </lineage>
</organism>
<accession>A0A8J6JIE2</accession>
<dbReference type="Proteomes" id="UP000607645">
    <property type="component" value="Unassembled WGS sequence"/>
</dbReference>
<dbReference type="SUPFAM" id="SSF55729">
    <property type="entry name" value="Acyl-CoA N-acyltransferases (Nat)"/>
    <property type="match status" value="1"/>
</dbReference>
<dbReference type="InterPro" id="IPR051908">
    <property type="entry name" value="Ribosomal_N-acetyltransferase"/>
</dbReference>
<proteinExistence type="predicted"/>
<dbReference type="GO" id="GO:1990189">
    <property type="term" value="F:protein N-terminal-serine acetyltransferase activity"/>
    <property type="evidence" value="ECO:0007669"/>
    <property type="project" value="TreeGrafter"/>
</dbReference>
<dbReference type="AlphaFoldDB" id="A0A8J6JIE2"/>
<dbReference type="GO" id="GO:0005737">
    <property type="term" value="C:cytoplasm"/>
    <property type="evidence" value="ECO:0007669"/>
    <property type="project" value="TreeGrafter"/>
</dbReference>
<dbReference type="PANTHER" id="PTHR43441">
    <property type="entry name" value="RIBOSOMAL-PROTEIN-SERINE ACETYLTRANSFERASE"/>
    <property type="match status" value="1"/>
</dbReference>
<evidence type="ECO:0000259" key="1">
    <source>
        <dbReference type="PROSITE" id="PS51186"/>
    </source>
</evidence>
<sequence>METERLELIPLTAEQLKLWLENLPALERELSCSYRGEPLKDGFRSVVAGQCALISAHPADYLWGTFWLLIRKSDRSVVGSADFKRPPDGGGEVEIGYGLAPGFEHNGYMTEAVRAMTAWALKQPGVRAVTAETERYNLASQRILERCGYARYRQGETLWWKAASRGRSE</sequence>
<dbReference type="InterPro" id="IPR000182">
    <property type="entry name" value="GNAT_dom"/>
</dbReference>
<dbReference type="EMBL" id="JACOPQ010000002">
    <property type="protein sequence ID" value="MBC5735852.1"/>
    <property type="molecule type" value="Genomic_DNA"/>
</dbReference>
<dbReference type="PROSITE" id="PS51186">
    <property type="entry name" value="GNAT"/>
    <property type="match status" value="1"/>
</dbReference>
<gene>
    <name evidence="2" type="ORF">H8S62_02345</name>
</gene>
<reference evidence="2" key="1">
    <citation type="submission" date="2020-08" db="EMBL/GenBank/DDBJ databases">
        <title>Genome public.</title>
        <authorList>
            <person name="Liu C."/>
            <person name="Sun Q."/>
        </authorList>
    </citation>
    <scope>NUCLEOTIDE SEQUENCE</scope>
    <source>
        <strain evidence="2">NSJ-52</strain>
    </source>
</reference>
<dbReference type="Gene3D" id="3.40.630.30">
    <property type="match status" value="1"/>
</dbReference>
<comment type="caution">
    <text evidence="2">The sequence shown here is derived from an EMBL/GenBank/DDBJ whole genome shotgun (WGS) entry which is preliminary data.</text>
</comment>
<dbReference type="RefSeq" id="WP_173023814.1">
    <property type="nucleotide sequence ID" value="NZ_JACOPQ010000002.1"/>
</dbReference>
<dbReference type="Pfam" id="PF13302">
    <property type="entry name" value="Acetyltransf_3"/>
    <property type="match status" value="1"/>
</dbReference>